<keyword evidence="1" id="KW-0812">Transmembrane</keyword>
<proteinExistence type="predicted"/>
<dbReference type="EMBL" id="HBUF01257050">
    <property type="protein sequence ID" value="CAG6681816.1"/>
    <property type="molecule type" value="Transcribed_RNA"/>
</dbReference>
<dbReference type="EMBL" id="HBUF01257052">
    <property type="protein sequence ID" value="CAG6681821.1"/>
    <property type="molecule type" value="Transcribed_RNA"/>
</dbReference>
<name>A0A8D8T8X3_9HEMI</name>
<keyword evidence="1" id="KW-1133">Transmembrane helix</keyword>
<accession>A0A8D8T8X3</accession>
<reference evidence="2" key="1">
    <citation type="submission" date="2021-05" db="EMBL/GenBank/DDBJ databases">
        <authorList>
            <person name="Alioto T."/>
            <person name="Alioto T."/>
            <person name="Gomez Garrido J."/>
        </authorList>
    </citation>
    <scope>NUCLEOTIDE SEQUENCE</scope>
</reference>
<keyword evidence="1" id="KW-0472">Membrane</keyword>
<feature type="transmembrane region" description="Helical" evidence="1">
    <location>
        <begin position="63"/>
        <end position="82"/>
    </location>
</feature>
<evidence type="ECO:0000256" key="1">
    <source>
        <dbReference type="SAM" id="Phobius"/>
    </source>
</evidence>
<protein>
    <submittedName>
        <fullName evidence="2">Uncharacterized protein</fullName>
    </submittedName>
</protein>
<dbReference type="AlphaFoldDB" id="A0A8D8T8X3"/>
<dbReference type="EMBL" id="HBUF01257054">
    <property type="protein sequence ID" value="CAG6681826.1"/>
    <property type="molecule type" value="Transcribed_RNA"/>
</dbReference>
<organism evidence="2">
    <name type="scientific">Cacopsylla melanoneura</name>
    <dbReference type="NCBI Taxonomy" id="428564"/>
    <lineage>
        <taxon>Eukaryota</taxon>
        <taxon>Metazoa</taxon>
        <taxon>Ecdysozoa</taxon>
        <taxon>Arthropoda</taxon>
        <taxon>Hexapoda</taxon>
        <taxon>Insecta</taxon>
        <taxon>Pterygota</taxon>
        <taxon>Neoptera</taxon>
        <taxon>Paraneoptera</taxon>
        <taxon>Hemiptera</taxon>
        <taxon>Sternorrhyncha</taxon>
        <taxon>Psylloidea</taxon>
        <taxon>Psyllidae</taxon>
        <taxon>Psyllinae</taxon>
        <taxon>Cacopsylla</taxon>
    </lineage>
</organism>
<sequence>MCSLHLLIESSMIITHSLPRVLCRGANIVPPVQKLASYKSLFNVTPTKKYKIKKRKKREIKKIFFFVSFLIFFFSFDPILIIHPSVLVLNSNIGFSSLRGIE</sequence>
<dbReference type="EMBL" id="HBUF01257055">
    <property type="protein sequence ID" value="CAG6681828.1"/>
    <property type="molecule type" value="Transcribed_RNA"/>
</dbReference>
<dbReference type="EMBL" id="HBUF01257051">
    <property type="protein sequence ID" value="CAG6681818.1"/>
    <property type="molecule type" value="Transcribed_RNA"/>
</dbReference>
<evidence type="ECO:0000313" key="2">
    <source>
        <dbReference type="EMBL" id="CAG6681824.1"/>
    </source>
</evidence>
<dbReference type="EMBL" id="HBUF01257053">
    <property type="protein sequence ID" value="CAG6681824.1"/>
    <property type="molecule type" value="Transcribed_RNA"/>
</dbReference>